<organism evidence="2 3">
    <name type="scientific">Ectocarpus siliculosus</name>
    <name type="common">Brown alga</name>
    <name type="synonym">Conferva siliculosa</name>
    <dbReference type="NCBI Taxonomy" id="2880"/>
    <lineage>
        <taxon>Eukaryota</taxon>
        <taxon>Sar</taxon>
        <taxon>Stramenopiles</taxon>
        <taxon>Ochrophyta</taxon>
        <taxon>PX clade</taxon>
        <taxon>Phaeophyceae</taxon>
        <taxon>Ectocarpales</taxon>
        <taxon>Ectocarpaceae</taxon>
        <taxon>Ectocarpus</taxon>
    </lineage>
</organism>
<gene>
    <name evidence="2" type="ORF">Esi_0124_0086</name>
</gene>
<dbReference type="EMBL" id="FN647898">
    <property type="protein sequence ID" value="CBJ28947.1"/>
    <property type="molecule type" value="Genomic_DNA"/>
</dbReference>
<accession>D7FIW3</accession>
<name>D7FIW3_ECTSI</name>
<evidence type="ECO:0000313" key="3">
    <source>
        <dbReference type="Proteomes" id="UP000002630"/>
    </source>
</evidence>
<proteinExistence type="predicted"/>
<feature type="region of interest" description="Disordered" evidence="1">
    <location>
        <begin position="1"/>
        <end position="42"/>
    </location>
</feature>
<dbReference type="InParanoid" id="D7FIW3"/>
<keyword evidence="3" id="KW-1185">Reference proteome</keyword>
<sequence length="42" mass="4742">MLQRGHQATKGTVERKKDTVTPWPFLDKSLDKESAWTPSSSP</sequence>
<evidence type="ECO:0000313" key="2">
    <source>
        <dbReference type="EMBL" id="CBJ28947.1"/>
    </source>
</evidence>
<dbReference type="EMBL" id="FN649759">
    <property type="protein sequence ID" value="CBJ28947.1"/>
    <property type="molecule type" value="Genomic_DNA"/>
</dbReference>
<dbReference type="AlphaFoldDB" id="D7FIW3"/>
<reference evidence="2 3" key="1">
    <citation type="journal article" date="2010" name="Nature">
        <title>The Ectocarpus genome and the independent evolution of multicellularity in brown algae.</title>
        <authorList>
            <person name="Cock J.M."/>
            <person name="Sterck L."/>
            <person name="Rouze P."/>
            <person name="Scornet D."/>
            <person name="Allen A.E."/>
            <person name="Amoutzias G."/>
            <person name="Anthouard V."/>
            <person name="Artiguenave F."/>
            <person name="Aury J.M."/>
            <person name="Badger J.H."/>
            <person name="Beszteri B."/>
            <person name="Billiau K."/>
            <person name="Bonnet E."/>
            <person name="Bothwell J.H."/>
            <person name="Bowler C."/>
            <person name="Boyen C."/>
            <person name="Brownlee C."/>
            <person name="Carrano C.J."/>
            <person name="Charrier B."/>
            <person name="Cho G.Y."/>
            <person name="Coelho S.M."/>
            <person name="Collen J."/>
            <person name="Corre E."/>
            <person name="Da Silva C."/>
            <person name="Delage L."/>
            <person name="Delaroque N."/>
            <person name="Dittami S.M."/>
            <person name="Doulbeau S."/>
            <person name="Elias M."/>
            <person name="Farnham G."/>
            <person name="Gachon C.M."/>
            <person name="Gschloessl B."/>
            <person name="Heesch S."/>
            <person name="Jabbari K."/>
            <person name="Jubin C."/>
            <person name="Kawai H."/>
            <person name="Kimura K."/>
            <person name="Kloareg B."/>
            <person name="Kupper F.C."/>
            <person name="Lang D."/>
            <person name="Le Bail A."/>
            <person name="Leblanc C."/>
            <person name="Lerouge P."/>
            <person name="Lohr M."/>
            <person name="Lopez P.J."/>
            <person name="Martens C."/>
            <person name="Maumus F."/>
            <person name="Michel G."/>
            <person name="Miranda-Saavedra D."/>
            <person name="Morales J."/>
            <person name="Moreau H."/>
            <person name="Motomura T."/>
            <person name="Nagasato C."/>
            <person name="Napoli C.A."/>
            <person name="Nelson D.R."/>
            <person name="Nyvall-Collen P."/>
            <person name="Peters A.F."/>
            <person name="Pommier C."/>
            <person name="Potin P."/>
            <person name="Poulain J."/>
            <person name="Quesneville H."/>
            <person name="Read B."/>
            <person name="Rensing S.A."/>
            <person name="Ritter A."/>
            <person name="Rousvoal S."/>
            <person name="Samanta M."/>
            <person name="Samson G."/>
            <person name="Schroeder D.C."/>
            <person name="Segurens B."/>
            <person name="Strittmatter M."/>
            <person name="Tonon T."/>
            <person name="Tregear J.W."/>
            <person name="Valentin K."/>
            <person name="von Dassow P."/>
            <person name="Yamagishi T."/>
            <person name="Van de Peer Y."/>
            <person name="Wincker P."/>
        </authorList>
    </citation>
    <scope>NUCLEOTIDE SEQUENCE [LARGE SCALE GENOMIC DNA]</scope>
    <source>
        <strain evidence="3">Ec32 / CCAP1310/4</strain>
    </source>
</reference>
<dbReference type="Proteomes" id="UP000002630">
    <property type="component" value="Linkage Group LG34"/>
</dbReference>
<evidence type="ECO:0000256" key="1">
    <source>
        <dbReference type="SAM" id="MobiDB-lite"/>
    </source>
</evidence>
<protein>
    <submittedName>
        <fullName evidence="2">Uncharacterized protein</fullName>
    </submittedName>
</protein>